<accession>A0A0G0M022</accession>
<proteinExistence type="predicted"/>
<protein>
    <recommendedName>
        <fullName evidence="3">Protein kinase domain-containing protein</fullName>
    </recommendedName>
</protein>
<evidence type="ECO:0008006" key="3">
    <source>
        <dbReference type="Google" id="ProtNLM"/>
    </source>
</evidence>
<reference evidence="1 2" key="1">
    <citation type="journal article" date="2015" name="Nature">
        <title>rRNA introns, odd ribosomes, and small enigmatic genomes across a large radiation of phyla.</title>
        <authorList>
            <person name="Brown C.T."/>
            <person name="Hug L.A."/>
            <person name="Thomas B.C."/>
            <person name="Sharon I."/>
            <person name="Castelle C.J."/>
            <person name="Singh A."/>
            <person name="Wilkins M.J."/>
            <person name="Williams K.H."/>
            <person name="Banfield J.F."/>
        </authorList>
    </citation>
    <scope>NUCLEOTIDE SEQUENCE [LARGE SCALE GENOMIC DNA]</scope>
</reference>
<comment type="caution">
    <text evidence="1">The sequence shown here is derived from an EMBL/GenBank/DDBJ whole genome shotgun (WGS) entry which is preliminary data.</text>
</comment>
<sequence>MNDFQETNRFHPIELIEDPNTQVKHFEPILNARDRFSNRIFSSPNFAYRDREGEKVKAALLVSLEGEEFIRANKDVLNDIDKGLSFMQRLSLADKNGKQRRIDLGTGRSLSYLTSGGQSDVYLLETQTGRYVVKILKPNRARDTDASQPYINEMLQVQSIKTDLKGQLDRLGVEMPTFLFASGVVSCTEFVDGVIPERFEVSPVSGSLKDIVRRYADEKRKTNSLWKKIAADITTPAGNNKDILKTDNFIKRKKDGKLVWVDPLYYSSSMVDEMSQVFV</sequence>
<dbReference type="AlphaFoldDB" id="A0A0G0M022"/>
<gene>
    <name evidence="1" type="ORF">US86_C0002G0136</name>
</gene>
<dbReference type="EMBL" id="LBUP01000002">
    <property type="protein sequence ID" value="KKQ67019.1"/>
    <property type="molecule type" value="Genomic_DNA"/>
</dbReference>
<dbReference type="Proteomes" id="UP000034235">
    <property type="component" value="Unassembled WGS sequence"/>
</dbReference>
<name>A0A0G0M022_9BACT</name>
<evidence type="ECO:0000313" key="2">
    <source>
        <dbReference type="Proteomes" id="UP000034235"/>
    </source>
</evidence>
<organism evidence="1 2">
    <name type="scientific">Candidatus Daviesbacteria bacterium GW2011_GWA2_38_24</name>
    <dbReference type="NCBI Taxonomy" id="1618422"/>
    <lineage>
        <taxon>Bacteria</taxon>
        <taxon>Candidatus Daviesiibacteriota</taxon>
    </lineage>
</organism>
<evidence type="ECO:0000313" key="1">
    <source>
        <dbReference type="EMBL" id="KKQ67019.1"/>
    </source>
</evidence>